<keyword evidence="1" id="KW-1133">Transmembrane helix</keyword>
<dbReference type="HOGENOM" id="CLU_1709341_0_0_11"/>
<accession>A0A099D340</accession>
<evidence type="ECO:0000313" key="5">
    <source>
        <dbReference type="Proteomes" id="UP000215043"/>
    </source>
</evidence>
<dbReference type="EMBL" id="CP022752">
    <property type="protein sequence ID" value="ASU80755.1"/>
    <property type="molecule type" value="Genomic_DNA"/>
</dbReference>
<organism evidence="2 5">
    <name type="scientific">Actinopolyspora erythraea</name>
    <dbReference type="NCBI Taxonomy" id="414996"/>
    <lineage>
        <taxon>Bacteria</taxon>
        <taxon>Bacillati</taxon>
        <taxon>Actinomycetota</taxon>
        <taxon>Actinomycetes</taxon>
        <taxon>Actinopolysporales</taxon>
        <taxon>Actinopolysporaceae</taxon>
        <taxon>Actinopolyspora</taxon>
    </lineage>
</organism>
<dbReference type="OrthoDB" id="4460669at2"/>
<name>A0A099D340_9ACTN</name>
<dbReference type="KEGG" id="aey:CDG81_02040"/>
<evidence type="ECO:0000313" key="3">
    <source>
        <dbReference type="EMBL" id="KGI80222.1"/>
    </source>
</evidence>
<feature type="transmembrane region" description="Helical" evidence="1">
    <location>
        <begin position="42"/>
        <end position="61"/>
    </location>
</feature>
<reference evidence="3 4" key="1">
    <citation type="journal article" date="2014" name="PLoS ONE">
        <title>Identification and Characterization of a New Erythromycin Biosynthetic Gene Cluster in Actinopolyspora erythraea YIM90600, a Novel Erythronolide-Producing Halophilic Actinomycete Isolated from Salt Field.</title>
        <authorList>
            <person name="Chen D."/>
            <person name="Feng J."/>
            <person name="Huang L."/>
            <person name="Zhang Q."/>
            <person name="Wu J."/>
            <person name="Zhu X."/>
            <person name="Duan Y."/>
            <person name="Xu Z."/>
        </authorList>
    </citation>
    <scope>NUCLEOTIDE SEQUENCE [LARGE SCALE GENOMIC DNA]</scope>
    <source>
        <strain evidence="3 4">YIM90600</strain>
    </source>
</reference>
<dbReference type="Proteomes" id="UP000215043">
    <property type="component" value="Chromosome"/>
</dbReference>
<protein>
    <submittedName>
        <fullName evidence="2">Uncharacterized protein</fullName>
    </submittedName>
</protein>
<evidence type="ECO:0000256" key="1">
    <source>
        <dbReference type="SAM" id="Phobius"/>
    </source>
</evidence>
<evidence type="ECO:0000313" key="2">
    <source>
        <dbReference type="EMBL" id="ASU80755.1"/>
    </source>
</evidence>
<dbReference type="AlphaFoldDB" id="A0A099D340"/>
<evidence type="ECO:0000313" key="4">
    <source>
        <dbReference type="Proteomes" id="UP000029737"/>
    </source>
</evidence>
<dbReference type="Proteomes" id="UP000029737">
    <property type="component" value="Unassembled WGS sequence"/>
</dbReference>
<keyword evidence="4" id="KW-1185">Reference proteome</keyword>
<reference evidence="2 5" key="2">
    <citation type="submission" date="2017-08" db="EMBL/GenBank/DDBJ databases">
        <title>The complete genome sequence of moderately halophilic actinomycete Actinopolyspora erythraea YIM 90600, the producer of novel erythromycin, novel actinopolysporins A-C and tubercidin.</title>
        <authorList>
            <person name="Yin M."/>
            <person name="Tang S."/>
        </authorList>
    </citation>
    <scope>NUCLEOTIDE SEQUENCE [LARGE SCALE GENOMIC DNA]</scope>
    <source>
        <strain evidence="2 5">YIM 90600</strain>
    </source>
</reference>
<proteinExistence type="predicted"/>
<keyword evidence="1" id="KW-0472">Membrane</keyword>
<dbReference type="eggNOG" id="ENOG502ZKZ5">
    <property type="taxonomic scope" value="Bacteria"/>
</dbReference>
<sequence length="153" mass="17491">MLEWYRHSQRYSIGMGLAGFVLIGILIGFRQGLDYSWLSIPWMWLFLAVAGLGMYGIFRLVDPAVGADWLKVGRTWVLLYELTDIKVRHRGMSMHLDLKDSGGRKVQVKVDELQEDRDMWDLVYNGLLHSVVTNGATTNWAAHSLLEVPDQPE</sequence>
<feature type="transmembrane region" description="Helical" evidence="1">
    <location>
        <begin position="12"/>
        <end position="30"/>
    </location>
</feature>
<keyword evidence="1" id="KW-0812">Transmembrane</keyword>
<dbReference type="EMBL" id="JPMV01000035">
    <property type="protein sequence ID" value="KGI80222.1"/>
    <property type="molecule type" value="Genomic_DNA"/>
</dbReference>
<gene>
    <name evidence="2" type="ORF">CDG81_02040</name>
    <name evidence="3" type="ORF">IL38_18945</name>
</gene>